<organism evidence="2 3">
    <name type="scientific">Porcisia hertigi</name>
    <dbReference type="NCBI Taxonomy" id="2761500"/>
    <lineage>
        <taxon>Eukaryota</taxon>
        <taxon>Discoba</taxon>
        <taxon>Euglenozoa</taxon>
        <taxon>Kinetoplastea</taxon>
        <taxon>Metakinetoplastina</taxon>
        <taxon>Trypanosomatida</taxon>
        <taxon>Trypanosomatidae</taxon>
        <taxon>Leishmaniinae</taxon>
        <taxon>Porcisia</taxon>
    </lineage>
</organism>
<dbReference type="Proteomes" id="UP000674318">
    <property type="component" value="Unassembled WGS sequence"/>
</dbReference>
<dbReference type="AlphaFoldDB" id="A0A836IHH0"/>
<evidence type="ECO:0000256" key="1">
    <source>
        <dbReference type="SAM" id="MobiDB-lite"/>
    </source>
</evidence>
<keyword evidence="3" id="KW-1185">Reference proteome</keyword>
<sequence>MLPYRVQEVKTGLYIYVYSGGATPSVSGDHHVTLHCARGSPSYRFYFDHISFSPFFSAFFARCVADGVRLQFGSAVQRPLRSPDDVPRRTTVVHGDSLPHVGDAFYEVVLQAAEEVERIAGGHYVPNLYECVFNMVCVYPWGEEDLLQEVAEAQCEGSRSPSGTPGAPMKSFWERCAFLPLQTVSQHRFFKKALESLRTGTCGEKRDSIAACVRQVRLAVYTQASRSPSRERILCGEHLFSLVPSISEVVAGFGTSLGTLREMLMCASQGNLLDNRLLSVLLPDVSVDCLTILTCISSQGEYASRACIDACCFGCSSERWRCLDMPSKSSRMRSGAASRDGAATSTGARNAVLPLRQAVSTSALSQHRTDEQLISEAHDARGASWTTSQPQKPIATKSHTPFPDSLLWSNSGASSQLDRSVDRLGAVRQLSKSPGGGPSLLKDGIASSPPTAEMRCTAPAPPVALGTDAVKATVETPVTPSDKGTPNESCSHGWSTVKGECGSLKAVGGLAEGAKTAPLEQNAAGQEREAQIRQSYQSGPDTAAMPPAYNNTLQTSRAGLEGREQPLHALESQRMHRAAELPHTAPAFDGAEVCVENMCKSERGVPSTNIETLDSYVAYFDAAFLLYTNTVNAKILMNDVNRFSNENINLVPLPEAAAQRWERGDQQVDAIRRQETAPIRQQRLMGLKPTALQSETRQQLGERRDAMNSTVAKIQQAPAEAGVKALEGYEESLEVVRRVPDDCNSVVRQLEDVLLRAVETANNVGPKEPHRETVRAELSIPEMAFAELHAAVDAAREAGEAEAAARVGAPAASVLKQRTIKAALDSLRTDLAAATAEYASVCTALEKSRTELHSMEGAIAGKQEELALLCAEVDAAAGDLDAIRAAKNTTREMLRCTTEELETQRVAAVHGRQGSSCGCCGSLNDTSIATAKVVAEEMRKVVEELIEAVEWIEEVEDTMVNESDRAVMTLRRCDGEMTLRIDRLMDRCACFMEVESRLAMRSALIPSEGSSRNFSRPYPNHKK</sequence>
<dbReference type="EMBL" id="JAFJZO010000031">
    <property type="protein sequence ID" value="KAG5497741.1"/>
    <property type="molecule type" value="Genomic_DNA"/>
</dbReference>
<evidence type="ECO:0000313" key="3">
    <source>
        <dbReference type="Proteomes" id="UP000674318"/>
    </source>
</evidence>
<accession>A0A836IHH0</accession>
<reference evidence="2 3" key="1">
    <citation type="submission" date="2021-02" db="EMBL/GenBank/DDBJ databases">
        <title>Porcisia hertigi Genome sequencing and assembly.</title>
        <authorList>
            <person name="Almutairi H."/>
            <person name="Gatherer D."/>
        </authorList>
    </citation>
    <scope>NUCLEOTIDE SEQUENCE [LARGE SCALE GENOMIC DNA]</scope>
    <source>
        <strain evidence="2 3">C119</strain>
    </source>
</reference>
<feature type="region of interest" description="Disordered" evidence="1">
    <location>
        <begin position="429"/>
        <end position="454"/>
    </location>
</feature>
<dbReference type="KEGG" id="phet:94290080"/>
<protein>
    <submittedName>
        <fullName evidence="2">Uncharacterized protein</fullName>
    </submittedName>
</protein>
<dbReference type="RefSeq" id="XP_067755209.1">
    <property type="nucleotide sequence ID" value="XM_067900003.1"/>
</dbReference>
<proteinExistence type="predicted"/>
<feature type="region of interest" description="Disordered" evidence="1">
    <location>
        <begin position="378"/>
        <end position="401"/>
    </location>
</feature>
<dbReference type="OrthoDB" id="266774at2759"/>
<dbReference type="GeneID" id="94290080"/>
<comment type="caution">
    <text evidence="2">The sequence shown here is derived from an EMBL/GenBank/DDBJ whole genome shotgun (WGS) entry which is preliminary data.</text>
</comment>
<gene>
    <name evidence="2" type="ORF">JKF63_04007</name>
</gene>
<feature type="region of interest" description="Disordered" evidence="1">
    <location>
        <begin position="328"/>
        <end position="347"/>
    </location>
</feature>
<name>A0A836IHH0_9TRYP</name>
<evidence type="ECO:0000313" key="2">
    <source>
        <dbReference type="EMBL" id="KAG5497741.1"/>
    </source>
</evidence>